<feature type="domain" description="RanBP2-type" evidence="10">
    <location>
        <begin position="634"/>
        <end position="663"/>
    </location>
</feature>
<evidence type="ECO:0000256" key="5">
    <source>
        <dbReference type="ARBA" id="ARBA00022806"/>
    </source>
</evidence>
<dbReference type="PANTHER" id="PTHR45766:SF3">
    <property type="entry name" value="DNA ANNEALING HELICASE AND ENDONUCLEASE ZRANB3"/>
    <property type="match status" value="1"/>
</dbReference>
<evidence type="ECO:0000256" key="8">
    <source>
        <dbReference type="PROSITE-ProRule" id="PRU00322"/>
    </source>
</evidence>
<dbReference type="InterPro" id="IPR036443">
    <property type="entry name" value="Znf_RanBP2_sf"/>
</dbReference>
<keyword evidence="2" id="KW-0547">Nucleotide-binding</keyword>
<evidence type="ECO:0000256" key="4">
    <source>
        <dbReference type="ARBA" id="ARBA00022801"/>
    </source>
</evidence>
<dbReference type="InterPro" id="IPR002711">
    <property type="entry name" value="HNH"/>
</dbReference>
<evidence type="ECO:0000259" key="10">
    <source>
        <dbReference type="PROSITE" id="PS50199"/>
    </source>
</evidence>
<dbReference type="Gene3D" id="3.40.50.10810">
    <property type="entry name" value="Tandem AAA-ATPase domain"/>
    <property type="match status" value="1"/>
</dbReference>
<dbReference type="SMART" id="SM00487">
    <property type="entry name" value="DEXDc"/>
    <property type="match status" value="1"/>
</dbReference>
<feature type="region of interest" description="Disordered" evidence="9">
    <location>
        <begin position="784"/>
        <end position="882"/>
    </location>
</feature>
<dbReference type="GO" id="GO:0005524">
    <property type="term" value="F:ATP binding"/>
    <property type="evidence" value="ECO:0007669"/>
    <property type="project" value="UniProtKB-KW"/>
</dbReference>
<evidence type="ECO:0000256" key="7">
    <source>
        <dbReference type="ARBA" id="ARBA00022840"/>
    </source>
</evidence>
<feature type="region of interest" description="Disordered" evidence="9">
    <location>
        <begin position="714"/>
        <end position="733"/>
    </location>
</feature>
<evidence type="ECO:0000256" key="1">
    <source>
        <dbReference type="ARBA" id="ARBA00022723"/>
    </source>
</evidence>
<dbReference type="InterPro" id="IPR027417">
    <property type="entry name" value="P-loop_NTPase"/>
</dbReference>
<dbReference type="GeneID" id="111127724"/>
<dbReference type="Gene3D" id="3.40.50.300">
    <property type="entry name" value="P-loop containing nucleotide triphosphate hydrolases"/>
    <property type="match status" value="1"/>
</dbReference>
<sequence>MTEAHTSQFLGKLPEKLADQLMSFQKDGIKYALEKNGRCLIADEMGLGKTIQALSVAYVYQSEWPLLIIVPSSLRFCWVEEIEKWFPDTNPEDIFMVQTGNDASGIQRAKIVIATYGLLSKASSRVVLQALTNQNFQVVIVDESHYIRNIKTASCKAVGPLIRAANRRILLSGTPSLSKPVELYSQIDAISPNKFGSWWTYTAHFCDAKIQHIGKIRKRNVDGASNLGELQKKLRDILMIRRMKDDVLTQLPAKQRQQILFQLKDSQVSKDIQKTFQELKTSMRKDRCQVDSVLQSVSNDGCSGNTLSLIQKLYQLSGEAKIGPAREYVAMLCDNKNLKFLVFAYHRSMMNGLQQTLMEHDVKFVRIDGDTKPSERQLYVQQFQSDPDTRVAILSILAAGVGLTFTKATLVVFAEMYWTPGVLIQCEDRAHRIGQTQCVSIHYLVAKDTMDEWVWSALCRKTIVTTTTLNGQKQVLTADKGDKYQVDLLSTADVYKAPTAEEAANTDFAAIFSSQQPKDQTSILDFLSSGKKRKREDNSSTKKRKRNSTFENTDEIVEISDGETSDTGNVSLSVEKQTKSHPMGNFEKKTCNSGVKSKRLFFSQRSSKEDSDEFVFAKTKKTRTPLQSMQPDTSQESWGCSGCTFINHADLPFCEICSTPKHKISKSFISSQDARKENQGDFLDSLNKENKLESQRVNKDVKKDDSFYDNDVMSESQRSCSMESTGKSSLNSNEPKVKTCIMDCEPFDNNQDNAEVNDKCSGDESFSVKSKKARRRTFFLETYSPSSKSSIDENNHLSQNSVGSDQISSDSYSTGSTSIGDSIGEVEAGNEDIWKTDDSREEERGGDEKTMEEDVSFVDHSTLSTQNDVNQDIPEDTKDDDGVDEMFTDDWEDEASSLNVDIEKKEDTTIVKDISNVPIFKSFQYKCSTYTSRIYLYDESGNPLRANFIPLDIELNNQGNLPDLLLHPHNLRLVQKFLREWNSLTETKRRLIVKSSQLFDSPLVAYEALKSGSSVTTIRHKSKEHIAAESLAKASQVQGGVRVVKHSQQSETNLLQATTAAGVPICLNCSEPCDIGLVSEETLKDSQSAWATRFCSQKCMDKYWIQTNSSYCRDQVYEAEHGVCQLCQFDAHALYKQIRDTKDLQKRVDILHSSKFDKLNPKQKEVIVRNPVAGQFWHVDHIRPVWEGGGQCDIDNFRTLCVLCHHKVTAGQAKKRATVRKLGVATGMADITAFFQPA</sequence>
<dbReference type="CDD" id="cd18793">
    <property type="entry name" value="SF2_C_SNF"/>
    <property type="match status" value="1"/>
</dbReference>
<proteinExistence type="predicted"/>
<dbReference type="GO" id="GO:0006281">
    <property type="term" value="P:DNA repair"/>
    <property type="evidence" value="ECO:0007669"/>
    <property type="project" value="TreeGrafter"/>
</dbReference>
<dbReference type="CDD" id="cd18010">
    <property type="entry name" value="DEXHc_HARP_SMARCAL1"/>
    <property type="match status" value="1"/>
</dbReference>
<evidence type="ECO:0000256" key="2">
    <source>
        <dbReference type="ARBA" id="ARBA00022741"/>
    </source>
</evidence>
<dbReference type="Proteomes" id="UP000694844">
    <property type="component" value="Chromosome 4"/>
</dbReference>
<dbReference type="InterPro" id="IPR014001">
    <property type="entry name" value="Helicase_ATP-bd"/>
</dbReference>
<dbReference type="PANTHER" id="PTHR45766">
    <property type="entry name" value="DNA ANNEALING HELICASE AND ENDONUCLEASE ZRANB3 FAMILY MEMBER"/>
    <property type="match status" value="1"/>
</dbReference>
<evidence type="ECO:0000256" key="9">
    <source>
        <dbReference type="SAM" id="MobiDB-lite"/>
    </source>
</evidence>
<dbReference type="GO" id="GO:0031297">
    <property type="term" value="P:replication fork processing"/>
    <property type="evidence" value="ECO:0007669"/>
    <property type="project" value="TreeGrafter"/>
</dbReference>
<dbReference type="GO" id="GO:0003676">
    <property type="term" value="F:nucleic acid binding"/>
    <property type="evidence" value="ECO:0007669"/>
    <property type="project" value="InterPro"/>
</dbReference>
<dbReference type="Gene3D" id="2.30.30.380">
    <property type="entry name" value="Zn-finger domain of Sec23/24"/>
    <property type="match status" value="1"/>
</dbReference>
<keyword evidence="6" id="KW-0862">Zinc</keyword>
<dbReference type="OrthoDB" id="2801544at2759"/>
<dbReference type="SMART" id="SM00547">
    <property type="entry name" value="ZnF_RBZ"/>
    <property type="match status" value="1"/>
</dbReference>
<feature type="compositionally biased region" description="Acidic residues" evidence="9">
    <location>
        <begin position="552"/>
        <end position="564"/>
    </location>
</feature>
<dbReference type="InterPro" id="IPR049730">
    <property type="entry name" value="SNF2/RAD54-like_C"/>
</dbReference>
<dbReference type="InterPro" id="IPR000330">
    <property type="entry name" value="SNF2_N"/>
</dbReference>
<dbReference type="SUPFAM" id="SSF90209">
    <property type="entry name" value="Ran binding protein zinc finger-like"/>
    <property type="match status" value="1"/>
</dbReference>
<evidence type="ECO:0000259" key="11">
    <source>
        <dbReference type="PROSITE" id="PS51192"/>
    </source>
</evidence>
<evidence type="ECO:0000256" key="3">
    <source>
        <dbReference type="ARBA" id="ARBA00022771"/>
    </source>
</evidence>
<feature type="compositionally biased region" description="Low complexity" evidence="9">
    <location>
        <begin position="801"/>
        <end position="823"/>
    </location>
</feature>
<evidence type="ECO:0000313" key="13">
    <source>
        <dbReference type="Proteomes" id="UP000694844"/>
    </source>
</evidence>
<feature type="region of interest" description="Disordered" evidence="9">
    <location>
        <begin position="523"/>
        <end position="569"/>
    </location>
</feature>
<dbReference type="Pfam" id="PF00176">
    <property type="entry name" value="SNF2-rel_dom"/>
    <property type="match status" value="1"/>
</dbReference>
<dbReference type="Pfam" id="PF00271">
    <property type="entry name" value="Helicase_C"/>
    <property type="match status" value="1"/>
</dbReference>
<dbReference type="InterPro" id="IPR003615">
    <property type="entry name" value="HNH_nuc"/>
</dbReference>
<dbReference type="PROSITE" id="PS01358">
    <property type="entry name" value="ZF_RANBP2_1"/>
    <property type="match status" value="1"/>
</dbReference>
<keyword evidence="4" id="KW-0378">Hydrolase</keyword>
<keyword evidence="3 8" id="KW-0863">Zinc-finger</keyword>
<dbReference type="AlphaFoldDB" id="A0A8B8DLL4"/>
<feature type="compositionally biased region" description="Polar residues" evidence="9">
    <location>
        <begin position="859"/>
        <end position="870"/>
    </location>
</feature>
<feature type="domain" description="Helicase ATP-binding" evidence="11">
    <location>
        <begin position="30"/>
        <end position="193"/>
    </location>
</feature>
<evidence type="ECO:0000259" key="12">
    <source>
        <dbReference type="PROSITE" id="PS51194"/>
    </source>
</evidence>
<accession>A0A8B8DLL4</accession>
<dbReference type="InterPro" id="IPR038718">
    <property type="entry name" value="SNF2-like_sf"/>
</dbReference>
<keyword evidence="13" id="KW-1185">Reference proteome</keyword>
<keyword evidence="7" id="KW-0067">ATP-binding</keyword>
<evidence type="ECO:0000313" key="14">
    <source>
        <dbReference type="RefSeq" id="XP_022328663.1"/>
    </source>
</evidence>
<keyword evidence="1" id="KW-0479">Metal-binding</keyword>
<dbReference type="PROSITE" id="PS51192">
    <property type="entry name" value="HELICASE_ATP_BIND_1"/>
    <property type="match status" value="1"/>
</dbReference>
<dbReference type="InterPro" id="IPR001876">
    <property type="entry name" value="Znf_RanBP2"/>
</dbReference>
<dbReference type="GO" id="GO:0008270">
    <property type="term" value="F:zinc ion binding"/>
    <property type="evidence" value="ECO:0007669"/>
    <property type="project" value="UniProtKB-KW"/>
</dbReference>
<dbReference type="GO" id="GO:0016787">
    <property type="term" value="F:hydrolase activity"/>
    <property type="evidence" value="ECO:0007669"/>
    <property type="project" value="UniProtKB-KW"/>
</dbReference>
<protein>
    <submittedName>
        <fullName evidence="14">DNA annealing helicase and endonuclease ZRANB3-like</fullName>
    </submittedName>
</protein>
<feature type="domain" description="Helicase C-terminal" evidence="12">
    <location>
        <begin position="308"/>
        <end position="484"/>
    </location>
</feature>
<dbReference type="Gene3D" id="1.10.30.50">
    <property type="match status" value="1"/>
</dbReference>
<dbReference type="RefSeq" id="XP_022328663.1">
    <property type="nucleotide sequence ID" value="XM_022472955.1"/>
</dbReference>
<dbReference type="SUPFAM" id="SSF52540">
    <property type="entry name" value="P-loop containing nucleoside triphosphate hydrolases"/>
    <property type="match status" value="2"/>
</dbReference>
<feature type="compositionally biased region" description="Basic and acidic residues" evidence="9">
    <location>
        <begin position="832"/>
        <end position="849"/>
    </location>
</feature>
<keyword evidence="5" id="KW-0347">Helicase</keyword>
<gene>
    <name evidence="14" type="primary">LOC111127724</name>
</gene>
<organism evidence="13 14">
    <name type="scientific">Crassostrea virginica</name>
    <name type="common">Eastern oyster</name>
    <dbReference type="NCBI Taxonomy" id="6565"/>
    <lineage>
        <taxon>Eukaryota</taxon>
        <taxon>Metazoa</taxon>
        <taxon>Spiralia</taxon>
        <taxon>Lophotrochozoa</taxon>
        <taxon>Mollusca</taxon>
        <taxon>Bivalvia</taxon>
        <taxon>Autobranchia</taxon>
        <taxon>Pteriomorphia</taxon>
        <taxon>Ostreida</taxon>
        <taxon>Ostreoidea</taxon>
        <taxon>Ostreidae</taxon>
        <taxon>Crassostrea</taxon>
    </lineage>
</organism>
<dbReference type="GO" id="GO:0004386">
    <property type="term" value="F:helicase activity"/>
    <property type="evidence" value="ECO:0007669"/>
    <property type="project" value="UniProtKB-KW"/>
</dbReference>
<reference evidence="14" key="1">
    <citation type="submission" date="2025-08" db="UniProtKB">
        <authorList>
            <consortium name="RefSeq"/>
        </authorList>
    </citation>
    <scope>IDENTIFICATION</scope>
    <source>
        <tissue evidence="14">Whole sample</tissue>
    </source>
</reference>
<dbReference type="KEGG" id="cvn:111127724"/>
<feature type="compositionally biased region" description="Acidic residues" evidence="9">
    <location>
        <begin position="873"/>
        <end position="882"/>
    </location>
</feature>
<dbReference type="Pfam" id="PF01844">
    <property type="entry name" value="HNH"/>
    <property type="match status" value="1"/>
</dbReference>
<dbReference type="GO" id="GO:0043596">
    <property type="term" value="C:nuclear replication fork"/>
    <property type="evidence" value="ECO:0007669"/>
    <property type="project" value="TreeGrafter"/>
</dbReference>
<dbReference type="PROSITE" id="PS50199">
    <property type="entry name" value="ZF_RANBP2_2"/>
    <property type="match status" value="1"/>
</dbReference>
<evidence type="ECO:0000256" key="6">
    <source>
        <dbReference type="ARBA" id="ARBA00022833"/>
    </source>
</evidence>
<dbReference type="SMART" id="SM00490">
    <property type="entry name" value="HELICc"/>
    <property type="match status" value="1"/>
</dbReference>
<dbReference type="InterPro" id="IPR001650">
    <property type="entry name" value="Helicase_C-like"/>
</dbReference>
<dbReference type="CDD" id="cd00085">
    <property type="entry name" value="HNHc"/>
    <property type="match status" value="1"/>
</dbReference>
<dbReference type="GO" id="GO:0004520">
    <property type="term" value="F:DNA endonuclease activity"/>
    <property type="evidence" value="ECO:0007669"/>
    <property type="project" value="TreeGrafter"/>
</dbReference>
<dbReference type="PROSITE" id="PS51194">
    <property type="entry name" value="HELICASE_CTER"/>
    <property type="match status" value="1"/>
</dbReference>
<name>A0A8B8DLL4_CRAVI</name>